<evidence type="ECO:0000313" key="5">
    <source>
        <dbReference type="Proteomes" id="UP000219374"/>
    </source>
</evidence>
<evidence type="ECO:0000259" key="3">
    <source>
        <dbReference type="Pfam" id="PF04471"/>
    </source>
</evidence>
<feature type="transmembrane region" description="Helical" evidence="2">
    <location>
        <begin position="188"/>
        <end position="205"/>
    </location>
</feature>
<feature type="compositionally biased region" description="Basic and acidic residues" evidence="1">
    <location>
        <begin position="31"/>
        <end position="44"/>
    </location>
</feature>
<keyword evidence="2" id="KW-1133">Transmembrane helix</keyword>
<accession>A0A286CWX1</accession>
<proteinExistence type="predicted"/>
<keyword evidence="2" id="KW-0812">Transmembrane</keyword>
<dbReference type="Gene3D" id="3.40.1350.10">
    <property type="match status" value="1"/>
</dbReference>
<keyword evidence="4" id="KW-0255">Endonuclease</keyword>
<keyword evidence="5" id="KW-1185">Reference proteome</keyword>
<dbReference type="Proteomes" id="UP000219374">
    <property type="component" value="Unassembled WGS sequence"/>
</dbReference>
<dbReference type="Pfam" id="PF04471">
    <property type="entry name" value="Mrr_cat"/>
    <property type="match status" value="1"/>
</dbReference>
<dbReference type="AlphaFoldDB" id="A0A286CWX1"/>
<feature type="domain" description="Restriction endonuclease type IV Mrr" evidence="3">
    <location>
        <begin position="17"/>
        <end position="139"/>
    </location>
</feature>
<evidence type="ECO:0000313" key="4">
    <source>
        <dbReference type="EMBL" id="SOD50902.1"/>
    </source>
</evidence>
<evidence type="ECO:0000256" key="2">
    <source>
        <dbReference type="SAM" id="Phobius"/>
    </source>
</evidence>
<gene>
    <name evidence="4" type="ORF">SAMN06296416_101365</name>
</gene>
<dbReference type="EMBL" id="OCND01000001">
    <property type="protein sequence ID" value="SOD50902.1"/>
    <property type="molecule type" value="Genomic_DNA"/>
</dbReference>
<dbReference type="GO" id="GO:0003677">
    <property type="term" value="F:DNA binding"/>
    <property type="evidence" value="ECO:0007669"/>
    <property type="project" value="InterPro"/>
</dbReference>
<evidence type="ECO:0000256" key="1">
    <source>
        <dbReference type="SAM" id="MobiDB-lite"/>
    </source>
</evidence>
<protein>
    <submittedName>
        <fullName evidence="4">Restriction endonuclease</fullName>
    </submittedName>
</protein>
<name>A0A286CWX1_9GAMM</name>
<reference evidence="4 5" key="1">
    <citation type="submission" date="2017-09" db="EMBL/GenBank/DDBJ databases">
        <authorList>
            <person name="Ehlers B."/>
            <person name="Leendertz F.H."/>
        </authorList>
    </citation>
    <scope>NUCLEOTIDE SEQUENCE [LARGE SCALE GENOMIC DNA]</scope>
    <source>
        <strain evidence="4 5">CGMCC 1.10978</strain>
    </source>
</reference>
<feature type="region of interest" description="Disordered" evidence="1">
    <location>
        <begin position="255"/>
        <end position="277"/>
    </location>
</feature>
<dbReference type="PANTHER" id="PTHR30015:SF7">
    <property type="entry name" value="TYPE IV METHYL-DIRECTED RESTRICTION ENZYME ECOKMRR"/>
    <property type="match status" value="1"/>
</dbReference>
<dbReference type="InterPro" id="IPR052906">
    <property type="entry name" value="Type_IV_Methyl-Rstrct_Enzyme"/>
</dbReference>
<dbReference type="GO" id="GO:0015666">
    <property type="term" value="F:restriction endodeoxyribonuclease activity"/>
    <property type="evidence" value="ECO:0007669"/>
    <property type="project" value="TreeGrafter"/>
</dbReference>
<dbReference type="RefSeq" id="WP_162125788.1">
    <property type="nucleotide sequence ID" value="NZ_OCND01000001.1"/>
</dbReference>
<keyword evidence="4" id="KW-0540">Nuclease</keyword>
<dbReference type="PANTHER" id="PTHR30015">
    <property type="entry name" value="MRR RESTRICTION SYSTEM PROTEIN"/>
    <property type="match status" value="1"/>
</dbReference>
<sequence length="313" mass="34554">MSRQAVSQADALSRVGRLDFERLIADHYRGQGYQVDEREGEQQRLQEPPVQKQEEADGSGSPLRLQRAGRGLLVLCRHGQPPPVGADEVQALLAMLDDAGAQTTALLITTGEFSGEALQVAAASERLQLIDGATLRAMIGPVPEPSGSRLPPPLPLPLSDDSPARLTRFSPWRSRLRARLAAWDKRQWALAALPLALLLVAVWGYPQYLAARVQRAQRDALAQARRPVFVAPAQPEAAPAKKERLTGLWNPLPIRTVADNRPRPRPPAPAEPDPELVRLTESNVWTEQELAEWQRRQEESIRTLERSSPASPI</sequence>
<organism evidence="4 5">
    <name type="scientific">Pseudoxanthomonas wuyuanensis</name>
    <dbReference type="NCBI Taxonomy" id="1073196"/>
    <lineage>
        <taxon>Bacteria</taxon>
        <taxon>Pseudomonadati</taxon>
        <taxon>Pseudomonadota</taxon>
        <taxon>Gammaproteobacteria</taxon>
        <taxon>Lysobacterales</taxon>
        <taxon>Lysobacteraceae</taxon>
        <taxon>Pseudoxanthomonas</taxon>
    </lineage>
</organism>
<dbReference type="InterPro" id="IPR007560">
    <property type="entry name" value="Restrct_endonuc_IV_Mrr"/>
</dbReference>
<keyword evidence="4" id="KW-0378">Hydrolase</keyword>
<dbReference type="GO" id="GO:0009307">
    <property type="term" value="P:DNA restriction-modification system"/>
    <property type="evidence" value="ECO:0007669"/>
    <property type="project" value="InterPro"/>
</dbReference>
<dbReference type="InterPro" id="IPR011856">
    <property type="entry name" value="tRNA_endonuc-like_dom_sf"/>
</dbReference>
<feature type="region of interest" description="Disordered" evidence="1">
    <location>
        <begin position="31"/>
        <end position="63"/>
    </location>
</feature>
<keyword evidence="2" id="KW-0472">Membrane</keyword>